<accession>A0A7S2QSB4</accession>
<comment type="catalytic activity">
    <reaction evidence="1">
        <text>beta-D-fructose 1-phosphate + H2O = D-fructose + phosphate</text>
        <dbReference type="Rhea" id="RHEA:35603"/>
        <dbReference type="ChEBI" id="CHEBI:15377"/>
        <dbReference type="ChEBI" id="CHEBI:37721"/>
        <dbReference type="ChEBI" id="CHEBI:43474"/>
        <dbReference type="ChEBI" id="CHEBI:138881"/>
    </reaction>
</comment>
<name>A0A7S2QSB4_9EUKA</name>
<evidence type="ECO:0000256" key="3">
    <source>
        <dbReference type="ARBA" id="ARBA00001967"/>
    </source>
</evidence>
<dbReference type="Pfam" id="PF01937">
    <property type="entry name" value="ARMT1-like_dom"/>
    <property type="match status" value="1"/>
</dbReference>
<evidence type="ECO:0000256" key="9">
    <source>
        <dbReference type="SAM" id="Coils"/>
    </source>
</evidence>
<evidence type="ECO:0000256" key="5">
    <source>
        <dbReference type="ARBA" id="ARBA00022723"/>
    </source>
</evidence>
<protein>
    <recommendedName>
        <fullName evidence="10">Damage-control phosphatase ARMT1-like metal-binding domain-containing protein</fullName>
    </recommendedName>
</protein>
<dbReference type="PANTHER" id="PTHR12260">
    <property type="entry name" value="DAMAGE-CONTROL PHOSPHATASE ARMT1"/>
    <property type="match status" value="1"/>
</dbReference>
<evidence type="ECO:0000256" key="4">
    <source>
        <dbReference type="ARBA" id="ARBA00009519"/>
    </source>
</evidence>
<evidence type="ECO:0000259" key="10">
    <source>
        <dbReference type="Pfam" id="PF01937"/>
    </source>
</evidence>
<dbReference type="InterPro" id="IPR039763">
    <property type="entry name" value="ARMT1"/>
</dbReference>
<evidence type="ECO:0000256" key="7">
    <source>
        <dbReference type="ARBA" id="ARBA00023211"/>
    </source>
</evidence>
<dbReference type="GO" id="GO:0005634">
    <property type="term" value="C:nucleus"/>
    <property type="evidence" value="ECO:0007669"/>
    <property type="project" value="TreeGrafter"/>
</dbReference>
<evidence type="ECO:0000256" key="1">
    <source>
        <dbReference type="ARBA" id="ARBA00001326"/>
    </source>
</evidence>
<feature type="coiled-coil region" evidence="9">
    <location>
        <begin position="433"/>
        <end position="472"/>
    </location>
</feature>
<gene>
    <name evidence="11" type="ORF">NSPH01132_LOCUS364</name>
</gene>
<evidence type="ECO:0000313" key="11">
    <source>
        <dbReference type="EMBL" id="CAD9650267.1"/>
    </source>
</evidence>
<keyword evidence="7" id="KW-0464">Manganese</keyword>
<proteinExistence type="inferred from homology"/>
<keyword evidence="6" id="KW-0378">Hydrolase</keyword>
<dbReference type="Gene3D" id="3.40.50.10880">
    <property type="entry name" value="Uncharacterised protein PF01937, DUF89, domain 3"/>
    <property type="match status" value="1"/>
</dbReference>
<dbReference type="SUPFAM" id="SSF111321">
    <property type="entry name" value="AF1104-like"/>
    <property type="match status" value="1"/>
</dbReference>
<reference evidence="11" key="1">
    <citation type="submission" date="2021-01" db="EMBL/GenBank/DDBJ databases">
        <authorList>
            <person name="Corre E."/>
            <person name="Pelletier E."/>
            <person name="Niang G."/>
            <person name="Scheremetjew M."/>
            <person name="Finn R."/>
            <person name="Kale V."/>
            <person name="Holt S."/>
            <person name="Cochrane G."/>
            <person name="Meng A."/>
            <person name="Brown T."/>
            <person name="Cohen L."/>
        </authorList>
    </citation>
    <scope>NUCLEOTIDE SEQUENCE</scope>
    <source>
        <strain evidence="11">BC52</strain>
    </source>
</reference>
<dbReference type="GO" id="GO:0006974">
    <property type="term" value="P:DNA damage response"/>
    <property type="evidence" value="ECO:0007669"/>
    <property type="project" value="TreeGrafter"/>
</dbReference>
<evidence type="ECO:0000256" key="2">
    <source>
        <dbReference type="ARBA" id="ARBA00001936"/>
    </source>
</evidence>
<evidence type="ECO:0000256" key="8">
    <source>
        <dbReference type="ARBA" id="ARBA00048809"/>
    </source>
</evidence>
<dbReference type="GO" id="GO:0016791">
    <property type="term" value="F:phosphatase activity"/>
    <property type="evidence" value="ECO:0007669"/>
    <property type="project" value="TreeGrafter"/>
</dbReference>
<feature type="domain" description="Damage-control phosphatase ARMT1-like metal-binding" evidence="10">
    <location>
        <begin position="553"/>
        <end position="702"/>
    </location>
</feature>
<comment type="similarity">
    <text evidence="4">Belongs to the damage-control phosphatase family. Sugar phosphate phosphatase III subfamily.</text>
</comment>
<comment type="catalytic activity">
    <reaction evidence="8">
        <text>beta-D-fructose 6-phosphate = dihydroxyacetone + D-glyceraldehyde 3-phosphate</text>
        <dbReference type="Rhea" id="RHEA:28002"/>
        <dbReference type="ChEBI" id="CHEBI:16016"/>
        <dbReference type="ChEBI" id="CHEBI:57634"/>
        <dbReference type="ChEBI" id="CHEBI:59776"/>
    </reaction>
</comment>
<dbReference type="AlphaFoldDB" id="A0A7S2QSB4"/>
<dbReference type="PANTHER" id="PTHR12260:SF6">
    <property type="entry name" value="DAMAGE-CONTROL PHOSPHATASE ARMT1"/>
    <property type="match status" value="1"/>
</dbReference>
<keyword evidence="9" id="KW-0175">Coiled coil</keyword>
<comment type="cofactor">
    <cofactor evidence="3">
        <name>Ni(2+)</name>
        <dbReference type="ChEBI" id="CHEBI:49786"/>
    </cofactor>
</comment>
<comment type="cofactor">
    <cofactor evidence="2">
        <name>Mn(2+)</name>
        <dbReference type="ChEBI" id="CHEBI:29035"/>
    </cofactor>
</comment>
<dbReference type="InterPro" id="IPR002791">
    <property type="entry name" value="ARMT1-like_metal-bd"/>
</dbReference>
<dbReference type="InterPro" id="IPR036075">
    <property type="entry name" value="ARMT-1-like_metal-bd_sf"/>
</dbReference>
<dbReference type="GO" id="GO:0046872">
    <property type="term" value="F:metal ion binding"/>
    <property type="evidence" value="ECO:0007669"/>
    <property type="project" value="UniProtKB-KW"/>
</dbReference>
<evidence type="ECO:0000256" key="6">
    <source>
        <dbReference type="ARBA" id="ARBA00022801"/>
    </source>
</evidence>
<dbReference type="EMBL" id="HBHC01000663">
    <property type="protein sequence ID" value="CAD9650267.1"/>
    <property type="molecule type" value="Transcribed_RNA"/>
</dbReference>
<sequence>MMTQGLTFTKVNLLMKDHVEAVVMALSALLVLSLCSIPYNQQSGLSAKLSAVDSNYLRTKLPSAVVRVQSRLVSRPLASCANPPFDRLCHSIRREHWRNRIDSQYARRNRYYNYEETMKLDWNYQENDDYMWGEEVDVLSKRFFNASQRVNRTGIGFATMDEEQEARYYEELSHLHTVPDPSRAHKILANPSLERRLNGSYLTELQARKLFDDQLLRNLPLPKTMTDQDDMWRYGEKYIFLEPKKSSAYGTAYFENIAKLLKPFTEAPFSQEVGENVRKLVREIEDPSNSVKPLVGTRGARWNQYIGMQDHRRNTYKRLPIFFTEHYVFQRLAQILQDYGQDQLDGYAAEKAKLIDGAFELFAEILDQVEEHSSSDNDATSVSSSKAAATIPAELLRHSALAGRVDLLHKLLFGDSMVLSSVTLRERMSLLNREQYEVERKAFEEQKKRKDLERIEKQKQKAIEKGSSANRAIFDINVDENDPEAEAEEFEDYWVIPEKKKNETRRDVESLEEADTYFSYYGRQEDKVYIADNAPASIYGIEDHWLVQNDPSLFLRDDSPRAAQKSASSSNLLLMWGNAGLETFVDLALVDRYLQGDSKRRVTIHASPRNKHPSCATVEDIRSSISFLHASNDARAKGLGERLLTALDSDALSVMSPEFYESPLPFWSAPTSFQEHVGKFDFIIVKGDHNYRRLYGDLAFPEYVGFSRVLKNLFPSAQLLALRPISFPGSCFGMPFMAVSKARARYSAAWDASGILAVCQLRDSTESSSKGFGLNYPV</sequence>
<organism evidence="11">
    <name type="scientific">Norrisiella sphaerica</name>
    <dbReference type="NCBI Taxonomy" id="552664"/>
    <lineage>
        <taxon>Eukaryota</taxon>
        <taxon>Sar</taxon>
        <taxon>Rhizaria</taxon>
        <taxon>Cercozoa</taxon>
        <taxon>Chlorarachniophyceae</taxon>
        <taxon>Norrisiella</taxon>
    </lineage>
</organism>
<keyword evidence="5" id="KW-0479">Metal-binding</keyword>